<dbReference type="RefSeq" id="WP_148074495.1">
    <property type="nucleotide sequence ID" value="NZ_CP042913.1"/>
</dbReference>
<keyword evidence="2" id="KW-1185">Reference proteome</keyword>
<reference evidence="1 2" key="1">
    <citation type="submission" date="2019-08" db="EMBL/GenBank/DDBJ databases">
        <title>Deep-cultivation of Planctomycetes and their phenomic and genomic characterization uncovers novel biology.</title>
        <authorList>
            <person name="Wiegand S."/>
            <person name="Jogler M."/>
            <person name="Boedeker C."/>
            <person name="Pinto D."/>
            <person name="Vollmers J."/>
            <person name="Rivas-Marin E."/>
            <person name="Kohn T."/>
            <person name="Peeters S.H."/>
            <person name="Heuer A."/>
            <person name="Rast P."/>
            <person name="Oberbeckmann S."/>
            <person name="Bunk B."/>
            <person name="Jeske O."/>
            <person name="Meyerdierks A."/>
            <person name="Storesund J.E."/>
            <person name="Kallscheuer N."/>
            <person name="Luecker S."/>
            <person name="Lage O.M."/>
            <person name="Pohl T."/>
            <person name="Merkel B.J."/>
            <person name="Hornburger P."/>
            <person name="Mueller R.-W."/>
            <person name="Bruemmer F."/>
            <person name="Labrenz M."/>
            <person name="Spormann A.M."/>
            <person name="Op den Camp H."/>
            <person name="Overmann J."/>
            <person name="Amann R."/>
            <person name="Jetten M.S.M."/>
            <person name="Mascher T."/>
            <person name="Medema M.H."/>
            <person name="Devos D.P."/>
            <person name="Kaster A.-K."/>
            <person name="Ovreas L."/>
            <person name="Rohde M."/>
            <person name="Galperin M.Y."/>
            <person name="Jogler C."/>
        </authorList>
    </citation>
    <scope>NUCLEOTIDE SEQUENCE [LARGE SCALE GENOMIC DNA]</scope>
    <source>
        <strain evidence="1 2">Pr1d</strain>
    </source>
</reference>
<accession>A0A5B9QEM5</accession>
<protein>
    <submittedName>
        <fullName evidence="1">Uncharacterized protein</fullName>
    </submittedName>
</protein>
<dbReference type="KEGG" id="bgok:Pr1d_33990"/>
<name>A0A5B9QEM5_9BACT</name>
<organism evidence="1 2">
    <name type="scientific">Bythopirellula goksoeyrii</name>
    <dbReference type="NCBI Taxonomy" id="1400387"/>
    <lineage>
        <taxon>Bacteria</taxon>
        <taxon>Pseudomonadati</taxon>
        <taxon>Planctomycetota</taxon>
        <taxon>Planctomycetia</taxon>
        <taxon>Pirellulales</taxon>
        <taxon>Lacipirellulaceae</taxon>
        <taxon>Bythopirellula</taxon>
    </lineage>
</organism>
<dbReference type="AlphaFoldDB" id="A0A5B9QEM5"/>
<dbReference type="Proteomes" id="UP000323917">
    <property type="component" value="Chromosome"/>
</dbReference>
<evidence type="ECO:0000313" key="1">
    <source>
        <dbReference type="EMBL" id="QEG36090.1"/>
    </source>
</evidence>
<sequence length="69" mass="7727">MSDDNAEQLTYEMYAMLAEYETNLLAFGNLLAATHIERFLADELNDAEASLRCTRLLLGVLGDNQEDAK</sequence>
<gene>
    <name evidence="1" type="ORF">Pr1d_33990</name>
</gene>
<evidence type="ECO:0000313" key="2">
    <source>
        <dbReference type="Proteomes" id="UP000323917"/>
    </source>
</evidence>
<dbReference type="EMBL" id="CP042913">
    <property type="protein sequence ID" value="QEG36090.1"/>
    <property type="molecule type" value="Genomic_DNA"/>
</dbReference>
<proteinExistence type="predicted"/>